<organism evidence="4 5">
    <name type="scientific">Anthostomella pinea</name>
    <dbReference type="NCBI Taxonomy" id="933095"/>
    <lineage>
        <taxon>Eukaryota</taxon>
        <taxon>Fungi</taxon>
        <taxon>Dikarya</taxon>
        <taxon>Ascomycota</taxon>
        <taxon>Pezizomycotina</taxon>
        <taxon>Sordariomycetes</taxon>
        <taxon>Xylariomycetidae</taxon>
        <taxon>Xylariales</taxon>
        <taxon>Xylariaceae</taxon>
        <taxon>Anthostomella</taxon>
    </lineage>
</organism>
<dbReference type="GO" id="GO:0042602">
    <property type="term" value="F:riboflavin reductase (NADPH) activity"/>
    <property type="evidence" value="ECO:0007669"/>
    <property type="project" value="TreeGrafter"/>
</dbReference>
<accession>A0AAI8VNT3</accession>
<evidence type="ECO:0000256" key="1">
    <source>
        <dbReference type="ARBA" id="ARBA00023002"/>
    </source>
</evidence>
<dbReference type="SUPFAM" id="SSF50475">
    <property type="entry name" value="FMN-binding split barrel"/>
    <property type="match status" value="1"/>
</dbReference>
<dbReference type="PANTHER" id="PTHR30466:SF1">
    <property type="entry name" value="FMN REDUCTASE (NADH) RUTF"/>
    <property type="match status" value="1"/>
</dbReference>
<dbReference type="Proteomes" id="UP001295740">
    <property type="component" value="Unassembled WGS sequence"/>
</dbReference>
<dbReference type="AlphaFoldDB" id="A0AAI8VNT3"/>
<reference evidence="4" key="1">
    <citation type="submission" date="2023-10" db="EMBL/GenBank/DDBJ databases">
        <authorList>
            <person name="Hackl T."/>
        </authorList>
    </citation>
    <scope>NUCLEOTIDE SEQUENCE</scope>
</reference>
<dbReference type="Gene3D" id="2.30.110.10">
    <property type="entry name" value="Electron Transport, Fmn-binding Protein, Chain A"/>
    <property type="match status" value="1"/>
</dbReference>
<protein>
    <submittedName>
        <fullName evidence="4">Uu.00g094790.m01.CDS01</fullName>
    </submittedName>
</protein>
<proteinExistence type="predicted"/>
<dbReference type="EMBL" id="CAUWAG010000010">
    <property type="protein sequence ID" value="CAJ2508293.1"/>
    <property type="molecule type" value="Genomic_DNA"/>
</dbReference>
<gene>
    <name evidence="4" type="ORF">KHLLAP_LOCUS8761</name>
</gene>
<feature type="domain" description="Flavin reductase like" evidence="3">
    <location>
        <begin position="1"/>
        <end position="215"/>
    </location>
</feature>
<name>A0AAI8VNT3_9PEZI</name>
<dbReference type="GO" id="GO:0010181">
    <property type="term" value="F:FMN binding"/>
    <property type="evidence" value="ECO:0007669"/>
    <property type="project" value="InterPro"/>
</dbReference>
<dbReference type="PANTHER" id="PTHR30466">
    <property type="entry name" value="FLAVIN REDUCTASE"/>
    <property type="match status" value="1"/>
</dbReference>
<dbReference type="InterPro" id="IPR012349">
    <property type="entry name" value="Split_barrel_FMN-bd"/>
</dbReference>
<evidence type="ECO:0000313" key="5">
    <source>
        <dbReference type="Proteomes" id="UP001295740"/>
    </source>
</evidence>
<feature type="compositionally biased region" description="Basic and acidic residues" evidence="2">
    <location>
        <begin position="224"/>
        <end position="235"/>
    </location>
</feature>
<evidence type="ECO:0000256" key="2">
    <source>
        <dbReference type="SAM" id="MobiDB-lite"/>
    </source>
</evidence>
<keyword evidence="5" id="KW-1185">Reference proteome</keyword>
<keyword evidence="1" id="KW-0560">Oxidoreductase</keyword>
<feature type="region of interest" description="Disordered" evidence="2">
    <location>
        <begin position="224"/>
        <end position="254"/>
    </location>
</feature>
<comment type="caution">
    <text evidence="4">The sequence shown here is derived from an EMBL/GenBank/DDBJ whole genome shotgun (WGS) entry which is preliminary data.</text>
</comment>
<dbReference type="Pfam" id="PF01613">
    <property type="entry name" value="Flavin_Reduct"/>
    <property type="match status" value="1"/>
</dbReference>
<sequence>MRQIPHPVVVITTLDNTYRQQLDSNTPLEDKDLKRPVPRAMTVSSMTSLCIKPIPRVAFNVTLPSTTYNAIRSCGVFNVHILAGSEHGARVADLFTRGNYRRVDAQAAGPDGGVFEGLMELDVQVQGRDAWEQEFDQEATGRPLCNRDDPLDAVMSVPLLQGKGIMHVLRCTLYRRADEIDQNAIVVGDVRDIVAGEQAPEGAHALVYVDRAYRRIGEPLLDRSPVADKAIRPEEPVEAGGVEGSGRQTNGNNG</sequence>
<evidence type="ECO:0000313" key="4">
    <source>
        <dbReference type="EMBL" id="CAJ2508293.1"/>
    </source>
</evidence>
<dbReference type="InterPro" id="IPR050268">
    <property type="entry name" value="NADH-dep_flavin_reductase"/>
</dbReference>
<dbReference type="SMART" id="SM00903">
    <property type="entry name" value="Flavin_Reduct"/>
    <property type="match status" value="1"/>
</dbReference>
<evidence type="ECO:0000259" key="3">
    <source>
        <dbReference type="SMART" id="SM00903"/>
    </source>
</evidence>
<dbReference type="InterPro" id="IPR002563">
    <property type="entry name" value="Flavin_Rdtase-like_dom"/>
</dbReference>